<dbReference type="Proteomes" id="UP001209878">
    <property type="component" value="Unassembled WGS sequence"/>
</dbReference>
<feature type="transmembrane region" description="Helical" evidence="1">
    <location>
        <begin position="28"/>
        <end position="46"/>
    </location>
</feature>
<accession>A0AAD9KQV5</accession>
<sequence>MNSDSVPCLSGAEGSLKTIRNSFTHRMVALYALVSCLMTATYATAIEHPRRQYRSEETLDVTVTPMYIDFYPGDTITISCQAKAGVRVDDVPFISFYRQLGPFTIMPLSSASPGVIIRPGIVADHKGSQLVNTASKLLTLSLDAYDTMRDGANYFYCKGWNRRGRSESVHFQINKIPYYDI</sequence>
<evidence type="ECO:0000313" key="3">
    <source>
        <dbReference type="Proteomes" id="UP001209878"/>
    </source>
</evidence>
<dbReference type="AlphaFoldDB" id="A0AAD9KQV5"/>
<comment type="caution">
    <text evidence="2">The sequence shown here is derived from an EMBL/GenBank/DDBJ whole genome shotgun (WGS) entry which is preliminary data.</text>
</comment>
<dbReference type="EMBL" id="JAODUO010000704">
    <property type="protein sequence ID" value="KAK2175827.1"/>
    <property type="molecule type" value="Genomic_DNA"/>
</dbReference>
<keyword evidence="1" id="KW-1133">Transmembrane helix</keyword>
<organism evidence="2 3">
    <name type="scientific">Ridgeia piscesae</name>
    <name type="common">Tubeworm</name>
    <dbReference type="NCBI Taxonomy" id="27915"/>
    <lineage>
        <taxon>Eukaryota</taxon>
        <taxon>Metazoa</taxon>
        <taxon>Spiralia</taxon>
        <taxon>Lophotrochozoa</taxon>
        <taxon>Annelida</taxon>
        <taxon>Polychaeta</taxon>
        <taxon>Sedentaria</taxon>
        <taxon>Canalipalpata</taxon>
        <taxon>Sabellida</taxon>
        <taxon>Siboglinidae</taxon>
        <taxon>Ridgeia</taxon>
    </lineage>
</organism>
<name>A0AAD9KQV5_RIDPI</name>
<gene>
    <name evidence="2" type="ORF">NP493_704g00009</name>
</gene>
<protein>
    <submittedName>
        <fullName evidence="2">Uncharacterized protein</fullName>
    </submittedName>
</protein>
<reference evidence="2" key="1">
    <citation type="journal article" date="2023" name="Mol. Biol. Evol.">
        <title>Third-Generation Sequencing Reveals the Adaptive Role of the Epigenome in Three Deep-Sea Polychaetes.</title>
        <authorList>
            <person name="Perez M."/>
            <person name="Aroh O."/>
            <person name="Sun Y."/>
            <person name="Lan Y."/>
            <person name="Juniper S.K."/>
            <person name="Young C.R."/>
            <person name="Angers B."/>
            <person name="Qian P.Y."/>
        </authorList>
    </citation>
    <scope>NUCLEOTIDE SEQUENCE</scope>
    <source>
        <strain evidence="2">R07B-5</strain>
    </source>
</reference>
<evidence type="ECO:0000256" key="1">
    <source>
        <dbReference type="SAM" id="Phobius"/>
    </source>
</evidence>
<keyword evidence="3" id="KW-1185">Reference proteome</keyword>
<proteinExistence type="predicted"/>
<keyword evidence="1" id="KW-0472">Membrane</keyword>
<keyword evidence="1" id="KW-0812">Transmembrane</keyword>
<evidence type="ECO:0000313" key="2">
    <source>
        <dbReference type="EMBL" id="KAK2175827.1"/>
    </source>
</evidence>